<keyword evidence="10" id="KW-1185">Reference proteome</keyword>
<reference evidence="9 10" key="1">
    <citation type="journal article" date="2008" name="Int. J. Syst. Evol. Microbiol.">
        <title>Neptunomonas japonica sp. nov., an Osedax japonicus symbiont-like bacterium isolated from sediment adjacent to sperm whale carcasses off Kagoshima, Japan.</title>
        <authorList>
            <person name="Miyazaki M."/>
            <person name="Nogi Y."/>
            <person name="Fujiwara Y."/>
            <person name="Kawato M."/>
            <person name="Kubokawa K."/>
            <person name="Horikoshi K."/>
        </authorList>
    </citation>
    <scope>NUCLEOTIDE SEQUENCE [LARGE SCALE GENOMIC DNA]</scope>
    <source>
        <strain evidence="9 10">JAMM 1380</strain>
    </source>
</reference>
<dbReference type="SUPFAM" id="SSF55781">
    <property type="entry name" value="GAF domain-like"/>
    <property type="match status" value="1"/>
</dbReference>
<dbReference type="SUPFAM" id="SSF55785">
    <property type="entry name" value="PYP-like sensor domain (PAS domain)"/>
    <property type="match status" value="1"/>
</dbReference>
<dbReference type="FunFam" id="3.30.70.270:FF:000001">
    <property type="entry name" value="Diguanylate cyclase domain protein"/>
    <property type="match status" value="1"/>
</dbReference>
<dbReference type="NCBIfam" id="TIGR00254">
    <property type="entry name" value="GGDEF"/>
    <property type="match status" value="1"/>
</dbReference>
<name>A0A7R6PF67_9GAMM</name>
<sequence length="675" mass="74863">MSGAAPSLPAFYSDAVNGLAIGEGVGACGTAASTGEMVISADIQNDPCWADFKELTAKAGLASCWSQPIFGSSHEILGTFAIYHGYPHQPNNDHIAMMEQASQLVSLALERKQVEGDLQKLSRAVEQSPTMVLITDERGKIEYVNEEFTDVTGYSLDEVRGKTPAILNAGETAPEFYKEMWDVILEGHDWHGEIRNKTKSGQPYWSMLSISPILDETHTITHFIGVSEDISAQKKTLEQIEQLAFYDPLTLLGNRRLFKEQLDIELKKAKRNSTIFALFYLDLDNFKQINDTLGHDAGDRLLQAIAGRLKGTLRQSDLIARIGGDEFIVLLADVAGAAEVASVANKLLQAISQPVLLGSSEVKATVSLGITMVPTDGDDWAVLMKNADLAMYRAKHKGRNNFQFFTHEMNDEVVNRASMEQELRNALNNKEFCVHYQPQWSILKELQPVCLEALVRWNHPERGQVSPAEFIPVAEDLGLIVELGEWVLNEACSQGRLLIDAGYSIRMAVNLSMRQFFDPELLNKIKKALELHGFPASLLELEITESMIMEEVDVVVDTLHQLKLLGVSLSIDDFGTGYSSLSYLKRLPFDHLKVDGSFVRDIPQDKSDMEITSAVIAMAHKLGLKVIAEGIETHEQMAFLRENGCEMGQGFLLARPAPLDDIMKYLDVEMDSLGD</sequence>
<dbReference type="PROSITE" id="PS50112">
    <property type="entry name" value="PAS"/>
    <property type="match status" value="1"/>
</dbReference>
<keyword evidence="3" id="KW-0973">c-di-GMP</keyword>
<dbReference type="InterPro" id="IPR043128">
    <property type="entry name" value="Rev_trsase/Diguanyl_cyclase"/>
</dbReference>
<dbReference type="RefSeq" id="WP_201349146.1">
    <property type="nucleotide sequence ID" value="NZ_AP014546.1"/>
</dbReference>
<feature type="domain" description="EAL" evidence="7">
    <location>
        <begin position="416"/>
        <end position="670"/>
    </location>
</feature>
<dbReference type="Proteomes" id="UP000595332">
    <property type="component" value="Chromosome"/>
</dbReference>
<dbReference type="PIRSF" id="PIRSF005925">
    <property type="entry name" value="Dos"/>
    <property type="match status" value="1"/>
</dbReference>
<evidence type="ECO:0000256" key="4">
    <source>
        <dbReference type="ARBA" id="ARBA00051114"/>
    </source>
</evidence>
<dbReference type="Gene3D" id="3.20.20.450">
    <property type="entry name" value="EAL domain"/>
    <property type="match status" value="1"/>
</dbReference>
<dbReference type="InterPro" id="IPR013767">
    <property type="entry name" value="PAS_fold"/>
</dbReference>
<feature type="domain" description="PAC" evidence="6">
    <location>
        <begin position="190"/>
        <end position="242"/>
    </location>
</feature>
<dbReference type="CDD" id="cd01949">
    <property type="entry name" value="GGDEF"/>
    <property type="match status" value="1"/>
</dbReference>
<dbReference type="FunFam" id="3.20.20.450:FF:000001">
    <property type="entry name" value="Cyclic di-GMP phosphodiesterase yahA"/>
    <property type="match status" value="1"/>
</dbReference>
<comment type="cofactor">
    <cofactor evidence="1">
        <name>Mg(2+)</name>
        <dbReference type="ChEBI" id="CHEBI:18420"/>
    </cofactor>
</comment>
<dbReference type="SMART" id="SM00267">
    <property type="entry name" value="GGDEF"/>
    <property type="match status" value="1"/>
</dbReference>
<accession>A0A7R6PF67</accession>
<dbReference type="Gene3D" id="3.30.450.40">
    <property type="match status" value="1"/>
</dbReference>
<evidence type="ECO:0000259" key="8">
    <source>
        <dbReference type="PROSITE" id="PS50887"/>
    </source>
</evidence>
<dbReference type="SMART" id="SM00086">
    <property type="entry name" value="PAC"/>
    <property type="match status" value="1"/>
</dbReference>
<dbReference type="PANTHER" id="PTHR44757:SF2">
    <property type="entry name" value="BIOFILM ARCHITECTURE MAINTENANCE PROTEIN MBAA"/>
    <property type="match status" value="1"/>
</dbReference>
<feature type="domain" description="GGDEF" evidence="8">
    <location>
        <begin position="274"/>
        <end position="407"/>
    </location>
</feature>
<dbReference type="Pfam" id="PF00989">
    <property type="entry name" value="PAS"/>
    <property type="match status" value="1"/>
</dbReference>
<dbReference type="Pfam" id="PF13185">
    <property type="entry name" value="GAF_2"/>
    <property type="match status" value="1"/>
</dbReference>
<proteinExistence type="predicted"/>
<dbReference type="InterPro" id="IPR035919">
    <property type="entry name" value="EAL_sf"/>
</dbReference>
<dbReference type="PROSITE" id="PS50113">
    <property type="entry name" value="PAC"/>
    <property type="match status" value="1"/>
</dbReference>
<dbReference type="GO" id="GO:0071732">
    <property type="term" value="P:cellular response to nitric oxide"/>
    <property type="evidence" value="ECO:0007669"/>
    <property type="project" value="UniProtKB-ARBA"/>
</dbReference>
<dbReference type="InterPro" id="IPR003018">
    <property type="entry name" value="GAF"/>
</dbReference>
<dbReference type="PROSITE" id="PS50887">
    <property type="entry name" value="GGDEF"/>
    <property type="match status" value="1"/>
</dbReference>
<evidence type="ECO:0000313" key="9">
    <source>
        <dbReference type="EMBL" id="BBB28448.1"/>
    </source>
</evidence>
<dbReference type="InterPro" id="IPR000700">
    <property type="entry name" value="PAS-assoc_C"/>
</dbReference>
<evidence type="ECO:0000256" key="1">
    <source>
        <dbReference type="ARBA" id="ARBA00001946"/>
    </source>
</evidence>
<protein>
    <recommendedName>
        <fullName evidence="2">cyclic-guanylate-specific phosphodiesterase</fullName>
        <ecNumber evidence="2">3.1.4.52</ecNumber>
    </recommendedName>
</protein>
<comment type="catalytic activity">
    <reaction evidence="4">
        <text>3',3'-c-di-GMP + H2O = 5'-phosphoguanylyl(3'-&gt;5')guanosine + H(+)</text>
        <dbReference type="Rhea" id="RHEA:24902"/>
        <dbReference type="ChEBI" id="CHEBI:15377"/>
        <dbReference type="ChEBI" id="CHEBI:15378"/>
        <dbReference type="ChEBI" id="CHEBI:58754"/>
        <dbReference type="ChEBI" id="CHEBI:58805"/>
        <dbReference type="EC" id="3.1.4.52"/>
    </reaction>
    <physiologicalReaction direction="left-to-right" evidence="4">
        <dbReference type="Rhea" id="RHEA:24903"/>
    </physiologicalReaction>
</comment>
<dbReference type="EMBL" id="AP014546">
    <property type="protein sequence ID" value="BBB28448.1"/>
    <property type="molecule type" value="Genomic_DNA"/>
</dbReference>
<evidence type="ECO:0000313" key="10">
    <source>
        <dbReference type="Proteomes" id="UP000595332"/>
    </source>
</evidence>
<dbReference type="PANTHER" id="PTHR44757">
    <property type="entry name" value="DIGUANYLATE CYCLASE DGCP"/>
    <property type="match status" value="1"/>
</dbReference>
<dbReference type="KEGG" id="njp:NEJAP_0491"/>
<dbReference type="Pfam" id="PF00990">
    <property type="entry name" value="GGDEF"/>
    <property type="match status" value="1"/>
</dbReference>
<dbReference type="Gene3D" id="3.30.70.270">
    <property type="match status" value="1"/>
</dbReference>
<dbReference type="InterPro" id="IPR000160">
    <property type="entry name" value="GGDEF_dom"/>
</dbReference>
<dbReference type="Gene3D" id="3.30.450.20">
    <property type="entry name" value="PAS domain"/>
    <property type="match status" value="1"/>
</dbReference>
<dbReference type="PROSITE" id="PS50883">
    <property type="entry name" value="EAL"/>
    <property type="match status" value="1"/>
</dbReference>
<evidence type="ECO:0000256" key="2">
    <source>
        <dbReference type="ARBA" id="ARBA00012282"/>
    </source>
</evidence>
<dbReference type="Pfam" id="PF00563">
    <property type="entry name" value="EAL"/>
    <property type="match status" value="1"/>
</dbReference>
<dbReference type="SUPFAM" id="SSF141868">
    <property type="entry name" value="EAL domain-like"/>
    <property type="match status" value="1"/>
</dbReference>
<dbReference type="AlphaFoldDB" id="A0A7R6PF67"/>
<dbReference type="SUPFAM" id="SSF55073">
    <property type="entry name" value="Nucleotide cyclase"/>
    <property type="match status" value="1"/>
</dbReference>
<dbReference type="InterPro" id="IPR029787">
    <property type="entry name" value="Nucleotide_cyclase"/>
</dbReference>
<dbReference type="SMART" id="SM00091">
    <property type="entry name" value="PAS"/>
    <property type="match status" value="1"/>
</dbReference>
<gene>
    <name evidence="9" type="ORF">NEJAP_0491</name>
</gene>
<dbReference type="EC" id="3.1.4.52" evidence="2"/>
<evidence type="ECO:0000259" key="5">
    <source>
        <dbReference type="PROSITE" id="PS50112"/>
    </source>
</evidence>
<evidence type="ECO:0000259" key="6">
    <source>
        <dbReference type="PROSITE" id="PS50113"/>
    </source>
</evidence>
<dbReference type="InterPro" id="IPR035965">
    <property type="entry name" value="PAS-like_dom_sf"/>
</dbReference>
<dbReference type="CDD" id="cd00130">
    <property type="entry name" value="PAS"/>
    <property type="match status" value="1"/>
</dbReference>
<dbReference type="SMART" id="SM00052">
    <property type="entry name" value="EAL"/>
    <property type="match status" value="1"/>
</dbReference>
<dbReference type="InterPro" id="IPR029016">
    <property type="entry name" value="GAF-like_dom_sf"/>
</dbReference>
<organism evidence="9 10">
    <name type="scientific">Neptunomonas japonica JAMM 1380</name>
    <dbReference type="NCBI Taxonomy" id="1441457"/>
    <lineage>
        <taxon>Bacteria</taxon>
        <taxon>Pseudomonadati</taxon>
        <taxon>Pseudomonadota</taxon>
        <taxon>Gammaproteobacteria</taxon>
        <taxon>Oceanospirillales</taxon>
        <taxon>Oceanospirillaceae</taxon>
        <taxon>Neptunomonas</taxon>
    </lineage>
</organism>
<dbReference type="InterPro" id="IPR052155">
    <property type="entry name" value="Biofilm_reg_signaling"/>
</dbReference>
<feature type="domain" description="PAS" evidence="5">
    <location>
        <begin position="117"/>
        <end position="163"/>
    </location>
</feature>
<dbReference type="InterPro" id="IPR001633">
    <property type="entry name" value="EAL_dom"/>
</dbReference>
<dbReference type="InterPro" id="IPR000014">
    <property type="entry name" value="PAS"/>
</dbReference>
<evidence type="ECO:0000259" key="7">
    <source>
        <dbReference type="PROSITE" id="PS50883"/>
    </source>
</evidence>
<dbReference type="CDD" id="cd01948">
    <property type="entry name" value="EAL"/>
    <property type="match status" value="1"/>
</dbReference>
<dbReference type="NCBIfam" id="TIGR00229">
    <property type="entry name" value="sensory_box"/>
    <property type="match status" value="1"/>
</dbReference>
<dbReference type="InterPro" id="IPR001610">
    <property type="entry name" value="PAC"/>
</dbReference>
<evidence type="ECO:0000256" key="3">
    <source>
        <dbReference type="ARBA" id="ARBA00022636"/>
    </source>
</evidence>
<dbReference type="GO" id="GO:0071111">
    <property type="term" value="F:cyclic-guanylate-specific phosphodiesterase activity"/>
    <property type="evidence" value="ECO:0007669"/>
    <property type="project" value="UniProtKB-EC"/>
</dbReference>
<dbReference type="InterPro" id="IPR012226">
    <property type="entry name" value="Diguanyl_cyclase/Pdiesterase"/>
</dbReference>